<evidence type="ECO:0000256" key="4">
    <source>
        <dbReference type="ARBA" id="ARBA00022801"/>
    </source>
</evidence>
<keyword evidence="5" id="KW-0442">Lipid degradation</keyword>
<dbReference type="PANTHER" id="PTHR43856">
    <property type="entry name" value="CARDIOLIPIN HYDROLASE"/>
    <property type="match status" value="1"/>
</dbReference>
<evidence type="ECO:0000256" key="2">
    <source>
        <dbReference type="ARBA" id="ARBA00008664"/>
    </source>
</evidence>
<dbReference type="GO" id="GO:0016891">
    <property type="term" value="F:RNA endonuclease activity producing 5'-phosphomonoesters, hydrolytic mechanism"/>
    <property type="evidence" value="ECO:0007669"/>
    <property type="project" value="TreeGrafter"/>
</dbReference>
<comment type="catalytic activity">
    <reaction evidence="1">
        <text>a 1,2-diacyl-sn-glycero-3-phosphocholine + H2O = a 1,2-diacyl-sn-glycero-3-phosphate + choline + H(+)</text>
        <dbReference type="Rhea" id="RHEA:14445"/>
        <dbReference type="ChEBI" id="CHEBI:15354"/>
        <dbReference type="ChEBI" id="CHEBI:15377"/>
        <dbReference type="ChEBI" id="CHEBI:15378"/>
        <dbReference type="ChEBI" id="CHEBI:57643"/>
        <dbReference type="ChEBI" id="CHEBI:58608"/>
        <dbReference type="EC" id="3.1.4.4"/>
    </reaction>
</comment>
<dbReference type="Proteomes" id="UP000251135">
    <property type="component" value="Unassembled WGS sequence"/>
</dbReference>
<evidence type="ECO:0000256" key="5">
    <source>
        <dbReference type="ARBA" id="ARBA00022963"/>
    </source>
</evidence>
<evidence type="ECO:0000256" key="3">
    <source>
        <dbReference type="ARBA" id="ARBA00012027"/>
    </source>
</evidence>
<feature type="domain" description="PLD phosphodiesterase" evidence="7">
    <location>
        <begin position="100"/>
        <end position="127"/>
    </location>
</feature>
<evidence type="ECO:0000313" key="9">
    <source>
        <dbReference type="Proteomes" id="UP000251135"/>
    </source>
</evidence>
<dbReference type="OrthoDB" id="9765044at2"/>
<organism evidence="8 9">
    <name type="scientific">Arcobacter caeni</name>
    <dbReference type="NCBI Taxonomy" id="1912877"/>
    <lineage>
        <taxon>Bacteria</taxon>
        <taxon>Pseudomonadati</taxon>
        <taxon>Campylobacterota</taxon>
        <taxon>Epsilonproteobacteria</taxon>
        <taxon>Campylobacterales</taxon>
        <taxon>Arcobacteraceae</taxon>
        <taxon>Arcobacter</taxon>
    </lineage>
</organism>
<dbReference type="EMBL" id="MUXE01000013">
    <property type="protein sequence ID" value="PUE63870.1"/>
    <property type="molecule type" value="Genomic_DNA"/>
</dbReference>
<dbReference type="SMART" id="SM00155">
    <property type="entry name" value="PLDc"/>
    <property type="match status" value="1"/>
</dbReference>
<keyword evidence="9" id="KW-1185">Reference proteome</keyword>
<evidence type="ECO:0000256" key="6">
    <source>
        <dbReference type="ARBA" id="ARBA00023098"/>
    </source>
</evidence>
<proteinExistence type="inferred from homology"/>
<dbReference type="RefSeq" id="WP_108559990.1">
    <property type="nucleotide sequence ID" value="NZ_MUXE01000013.1"/>
</dbReference>
<dbReference type="CDD" id="cd09116">
    <property type="entry name" value="PLDc_Nuc_like"/>
    <property type="match status" value="1"/>
</dbReference>
<dbReference type="GO" id="GO:0006793">
    <property type="term" value="P:phosphorus metabolic process"/>
    <property type="evidence" value="ECO:0007669"/>
    <property type="project" value="UniProtKB-ARBA"/>
</dbReference>
<keyword evidence="6" id="KW-0443">Lipid metabolism</keyword>
<dbReference type="InterPro" id="IPR051406">
    <property type="entry name" value="PLD_domain"/>
</dbReference>
<comment type="caution">
    <text evidence="8">The sequence shown here is derived from an EMBL/GenBank/DDBJ whole genome shotgun (WGS) entry which is preliminary data.</text>
</comment>
<dbReference type="InterPro" id="IPR025202">
    <property type="entry name" value="PLD-like_dom"/>
</dbReference>
<dbReference type="GO" id="GO:0016042">
    <property type="term" value="P:lipid catabolic process"/>
    <property type="evidence" value="ECO:0007669"/>
    <property type="project" value="UniProtKB-KW"/>
</dbReference>
<evidence type="ECO:0000259" key="7">
    <source>
        <dbReference type="PROSITE" id="PS50035"/>
    </source>
</evidence>
<evidence type="ECO:0000313" key="8">
    <source>
        <dbReference type="EMBL" id="PUE63870.1"/>
    </source>
</evidence>
<dbReference type="PROSITE" id="PS50035">
    <property type="entry name" value="PLD"/>
    <property type="match status" value="1"/>
</dbReference>
<gene>
    <name evidence="8" type="ORF">B0174_09285</name>
</gene>
<dbReference type="EC" id="3.1.4.4" evidence="3"/>
<evidence type="ECO:0000256" key="1">
    <source>
        <dbReference type="ARBA" id="ARBA00000798"/>
    </source>
</evidence>
<reference evidence="8 9" key="1">
    <citation type="submission" date="2017-02" db="EMBL/GenBank/DDBJ databases">
        <title>Arcobacter caeni sp. nov, a new Arcobacter species isolated from reclaimed water.</title>
        <authorList>
            <person name="Figueras M.J."/>
            <person name="Perez-Cataluna A."/>
            <person name="Salas-Masso N."/>
        </authorList>
    </citation>
    <scope>NUCLEOTIDE SEQUENCE [LARGE SCALE GENOMIC DNA]</scope>
    <source>
        <strain evidence="8 9">RW17-10</strain>
    </source>
</reference>
<dbReference type="AlphaFoldDB" id="A0A363CXQ1"/>
<dbReference type="Gene3D" id="3.30.870.10">
    <property type="entry name" value="Endonuclease Chain A"/>
    <property type="match status" value="1"/>
</dbReference>
<dbReference type="PANTHER" id="PTHR43856:SF1">
    <property type="entry name" value="MITOCHONDRIAL CARDIOLIPIN HYDROLASE"/>
    <property type="match status" value="1"/>
</dbReference>
<protein>
    <recommendedName>
        <fullName evidence="3">phospholipase D</fullName>
        <ecNumber evidence="3">3.1.4.4</ecNumber>
    </recommendedName>
</protein>
<comment type="similarity">
    <text evidence="2">Belongs to the phospholipase D family.</text>
</comment>
<dbReference type="GO" id="GO:0004630">
    <property type="term" value="F:phospholipase D activity"/>
    <property type="evidence" value="ECO:0007669"/>
    <property type="project" value="UniProtKB-EC"/>
</dbReference>
<accession>A0A363CXQ1</accession>
<dbReference type="SUPFAM" id="SSF56024">
    <property type="entry name" value="Phospholipase D/nuclease"/>
    <property type="match status" value="1"/>
</dbReference>
<dbReference type="InterPro" id="IPR001736">
    <property type="entry name" value="PLipase_D/transphosphatidylase"/>
</dbReference>
<dbReference type="Pfam" id="PF13091">
    <property type="entry name" value="PLDc_2"/>
    <property type="match status" value="1"/>
</dbReference>
<keyword evidence="4" id="KW-0378">Hydrolase</keyword>
<sequence length="154" mass="17754">MFKIFIISIFLVINIFANEVYILPKQGEQIKDKISESITNAKSEILIAMYNFSYKKFAKDLVEASKNGVKITVFLDSKKVKEDSDISDYLKKNNIKVVLMKDKMHLKLAIIDSKVAIFGSTNWTKESFEENYELIYISEDEKTVETLSSFIKSL</sequence>
<name>A0A363CXQ1_9BACT</name>